<dbReference type="AlphaFoldDB" id="E8WZS9"/>
<dbReference type="KEGG" id="acm:AciX9_0670"/>
<organism evidence="3">
    <name type="scientific">Granulicella tundricola (strain ATCC BAA-1859 / DSM 23138 / MP5ACTX9)</name>
    <dbReference type="NCBI Taxonomy" id="1198114"/>
    <lineage>
        <taxon>Bacteria</taxon>
        <taxon>Pseudomonadati</taxon>
        <taxon>Acidobacteriota</taxon>
        <taxon>Terriglobia</taxon>
        <taxon>Terriglobales</taxon>
        <taxon>Acidobacteriaceae</taxon>
        <taxon>Granulicella</taxon>
    </lineage>
</organism>
<dbReference type="GO" id="GO:0006950">
    <property type="term" value="P:response to stress"/>
    <property type="evidence" value="ECO:0007669"/>
    <property type="project" value="TreeGrafter"/>
</dbReference>
<dbReference type="PROSITE" id="PS50995">
    <property type="entry name" value="HTH_MARR_2"/>
    <property type="match status" value="1"/>
</dbReference>
<accession>E8WZS9</accession>
<dbReference type="InterPro" id="IPR039422">
    <property type="entry name" value="MarR/SlyA-like"/>
</dbReference>
<dbReference type="PANTHER" id="PTHR33164">
    <property type="entry name" value="TRANSCRIPTIONAL REGULATOR, MARR FAMILY"/>
    <property type="match status" value="1"/>
</dbReference>
<dbReference type="Gene3D" id="1.10.10.10">
    <property type="entry name" value="Winged helix-like DNA-binding domain superfamily/Winged helix DNA-binding domain"/>
    <property type="match status" value="1"/>
</dbReference>
<reference evidence="3" key="1">
    <citation type="submission" date="2011-01" db="EMBL/GenBank/DDBJ databases">
        <title>Complete sequence of chromosome of Acidobacterium sp. MP5ACTX9.</title>
        <authorList>
            <consortium name="US DOE Joint Genome Institute"/>
            <person name="Lucas S."/>
            <person name="Copeland A."/>
            <person name="Lapidus A."/>
            <person name="Cheng J.-F."/>
            <person name="Goodwin L."/>
            <person name="Pitluck S."/>
            <person name="Teshima H."/>
            <person name="Detter J.C."/>
            <person name="Han C."/>
            <person name="Tapia R."/>
            <person name="Land M."/>
            <person name="Hauser L."/>
            <person name="Kyrpides N."/>
            <person name="Ivanova N."/>
            <person name="Ovchinnikova G."/>
            <person name="Pagani I."/>
            <person name="Rawat S.R."/>
            <person name="Mannisto M."/>
            <person name="Haggblom M.M."/>
            <person name="Woyke T."/>
        </authorList>
    </citation>
    <scope>NUCLEOTIDE SEQUENCE [LARGE SCALE GENOMIC DNA]</scope>
    <source>
        <strain evidence="3">MP5ACTX9</strain>
    </source>
</reference>
<dbReference type="SUPFAM" id="SSF46785">
    <property type="entry name" value="Winged helix' DNA-binding domain"/>
    <property type="match status" value="1"/>
</dbReference>
<dbReference type="RefSeq" id="WP_013579068.1">
    <property type="nucleotide sequence ID" value="NC_015064.1"/>
</dbReference>
<sequence>MMKDSKKSEGAPLRPISKLIRRITMGFRTRLDDRLRDHQVTTAQIRMLYELRERPGGSGAQMARACYVSPQSAQTMLARAVERGWVVRGKDPENERLVTMRLTDSGRELLEYAEGVVKAMEAELWEGVSPEELGVVRGVLERVAGRFEE</sequence>
<dbReference type="PRINTS" id="PR00598">
    <property type="entry name" value="HTHMARR"/>
</dbReference>
<dbReference type="PANTHER" id="PTHR33164:SF43">
    <property type="entry name" value="HTH-TYPE TRANSCRIPTIONAL REPRESSOR YETL"/>
    <property type="match status" value="1"/>
</dbReference>
<dbReference type="OrthoDB" id="117723at2"/>
<dbReference type="Proteomes" id="UP000000343">
    <property type="component" value="Chromosome"/>
</dbReference>
<feature type="domain" description="HTH marR-type" evidence="1">
    <location>
        <begin position="13"/>
        <end position="145"/>
    </location>
</feature>
<dbReference type="HOGENOM" id="CLU_083287_4_4_0"/>
<dbReference type="eggNOG" id="COG1846">
    <property type="taxonomic scope" value="Bacteria"/>
</dbReference>
<evidence type="ECO:0000313" key="2">
    <source>
        <dbReference type="EMBL" id="ADW67740.1"/>
    </source>
</evidence>
<dbReference type="EMBL" id="CP002480">
    <property type="protein sequence ID" value="ADW67740.1"/>
    <property type="molecule type" value="Genomic_DNA"/>
</dbReference>
<dbReference type="Pfam" id="PF12802">
    <property type="entry name" value="MarR_2"/>
    <property type="match status" value="1"/>
</dbReference>
<evidence type="ECO:0000259" key="1">
    <source>
        <dbReference type="PROSITE" id="PS50995"/>
    </source>
</evidence>
<evidence type="ECO:0000313" key="3">
    <source>
        <dbReference type="Proteomes" id="UP000000343"/>
    </source>
</evidence>
<protein>
    <submittedName>
        <fullName evidence="2">Regulatory protein MarR</fullName>
    </submittedName>
</protein>
<gene>
    <name evidence="2" type="ordered locus">AciX9_0670</name>
</gene>
<dbReference type="InterPro" id="IPR000835">
    <property type="entry name" value="HTH_MarR-typ"/>
</dbReference>
<name>E8WZS9_GRATM</name>
<proteinExistence type="predicted"/>
<dbReference type="PaxDb" id="1198114-AciX9_0670"/>
<dbReference type="InterPro" id="IPR036390">
    <property type="entry name" value="WH_DNA-bd_sf"/>
</dbReference>
<dbReference type="InterPro" id="IPR036388">
    <property type="entry name" value="WH-like_DNA-bd_sf"/>
</dbReference>
<dbReference type="STRING" id="1198114.AciX9_0670"/>
<dbReference type="SMART" id="SM00347">
    <property type="entry name" value="HTH_MARR"/>
    <property type="match status" value="1"/>
</dbReference>
<dbReference type="GO" id="GO:0003700">
    <property type="term" value="F:DNA-binding transcription factor activity"/>
    <property type="evidence" value="ECO:0007669"/>
    <property type="project" value="InterPro"/>
</dbReference>
<keyword evidence="3" id="KW-1185">Reference proteome</keyword>